<accession>A0A060HJK6</accession>
<dbReference type="HOGENOM" id="CLU_200903_0_0_2"/>
<evidence type="ECO:0000313" key="2">
    <source>
        <dbReference type="Proteomes" id="UP000027093"/>
    </source>
</evidence>
<dbReference type="STRING" id="926571.NVIE_014670"/>
<reference evidence="1 2" key="1">
    <citation type="journal article" date="2014" name="Int. J. Syst. Evol. Microbiol.">
        <title>Nitrososphaera viennensis gen. nov., sp. nov., an aerobic and mesophilic, ammonia-oxidizing archaeon from soil and a member of the archaeal phylum Thaumarchaeota.</title>
        <authorList>
            <person name="Stieglmeier M."/>
            <person name="Klingl A."/>
            <person name="Alves R.J."/>
            <person name="Rittmann S.K."/>
            <person name="Melcher M."/>
            <person name="Leisch N."/>
            <person name="Schleper C."/>
        </authorList>
    </citation>
    <scope>NUCLEOTIDE SEQUENCE [LARGE SCALE GENOMIC DNA]</scope>
    <source>
        <strain evidence="1">EN76</strain>
    </source>
</reference>
<gene>
    <name evidence="1" type="ORF">NVIE_014670</name>
</gene>
<protein>
    <submittedName>
        <fullName evidence="1">Uncharacterized protein</fullName>
    </submittedName>
</protein>
<evidence type="ECO:0000313" key="1">
    <source>
        <dbReference type="EMBL" id="AIC15708.1"/>
    </source>
</evidence>
<dbReference type="KEGG" id="nvn:NVIE_014670"/>
<keyword evidence="2" id="KW-1185">Reference proteome</keyword>
<proteinExistence type="predicted"/>
<sequence length="73" mass="8761">MTDDNDDEDEECLIVISWQYTCRLNAFDKSRMSITAWCEDCECVFDNRLEVEAHRQEKGHRVKVTEFWVTGRR</sequence>
<dbReference type="AlphaFoldDB" id="A0A060HJK6"/>
<name>A0A060HJK6_9ARCH</name>
<dbReference type="EMBL" id="CP007536">
    <property type="protein sequence ID" value="AIC15708.1"/>
    <property type="molecule type" value="Genomic_DNA"/>
</dbReference>
<organism evidence="1 2">
    <name type="scientific">Nitrososphaera viennensis EN76</name>
    <dbReference type="NCBI Taxonomy" id="926571"/>
    <lineage>
        <taxon>Archaea</taxon>
        <taxon>Nitrososphaerota</taxon>
        <taxon>Nitrososphaeria</taxon>
        <taxon>Nitrososphaerales</taxon>
        <taxon>Nitrososphaeraceae</taxon>
        <taxon>Nitrososphaera</taxon>
    </lineage>
</organism>
<dbReference type="Proteomes" id="UP000027093">
    <property type="component" value="Chromosome"/>
</dbReference>